<accession>A0A1W1ZMY9</accession>
<dbReference type="InterPro" id="IPR017871">
    <property type="entry name" value="ABC_transporter-like_CS"/>
</dbReference>
<proteinExistence type="predicted"/>
<sequence length="251" mass="28343">MTTPLIEFVNVKKRFGNIRVMDGLNLSIHRGQITAVIGKSGSGKSVLLKHIIGLEEQDSGSIFYDGRDMAQMDRTARRKFKKRVSYMFQDNALFDAMTVFENIALPIVEKSTLSREEIKERVLTRVNQLDITGTEEKYPAQLSGGMRKRVALARALITDPEVVLFDEPTTGLDPVRKQGVHGMIKEYQAQFGFTALVVSHEIPEIFDIAQQVAMLDQGKIILQDNTEQFLRTNLDVVRCFIHGKEKTGEKI</sequence>
<dbReference type="RefSeq" id="WP_084067024.1">
    <property type="nucleotide sequence ID" value="NZ_FWXY01000003.1"/>
</dbReference>
<evidence type="ECO:0000256" key="2">
    <source>
        <dbReference type="ARBA" id="ARBA00022741"/>
    </source>
</evidence>
<dbReference type="GO" id="GO:0005524">
    <property type="term" value="F:ATP binding"/>
    <property type="evidence" value="ECO:0007669"/>
    <property type="project" value="UniProtKB-KW"/>
</dbReference>
<evidence type="ECO:0000313" key="6">
    <source>
        <dbReference type="Proteomes" id="UP000192418"/>
    </source>
</evidence>
<dbReference type="SUPFAM" id="SSF52540">
    <property type="entry name" value="P-loop containing nucleoside triphosphate hydrolases"/>
    <property type="match status" value="1"/>
</dbReference>
<keyword evidence="6" id="KW-1185">Reference proteome</keyword>
<dbReference type="EMBL" id="FWXY01000003">
    <property type="protein sequence ID" value="SMC49776.1"/>
    <property type="molecule type" value="Genomic_DNA"/>
</dbReference>
<dbReference type="PANTHER" id="PTHR43023:SF6">
    <property type="entry name" value="INTERMEMBRANE PHOSPHOLIPID TRANSPORT SYSTEM ATP-BINDING PROTEIN MLAF"/>
    <property type="match status" value="1"/>
</dbReference>
<dbReference type="Pfam" id="PF00005">
    <property type="entry name" value="ABC_tran"/>
    <property type="match status" value="1"/>
</dbReference>
<keyword evidence="3 5" id="KW-0067">ATP-binding</keyword>
<dbReference type="InterPro" id="IPR003593">
    <property type="entry name" value="AAA+_ATPase"/>
</dbReference>
<keyword evidence="2" id="KW-0547">Nucleotide-binding</keyword>
<dbReference type="PROSITE" id="PS00211">
    <property type="entry name" value="ABC_TRANSPORTER_1"/>
    <property type="match status" value="1"/>
</dbReference>
<dbReference type="GO" id="GO:0016887">
    <property type="term" value="F:ATP hydrolysis activity"/>
    <property type="evidence" value="ECO:0007669"/>
    <property type="project" value="InterPro"/>
</dbReference>
<protein>
    <submittedName>
        <fullName evidence="5">Phospholipid/cholesterol/gamma-HCH transport system ATP-binding protein</fullName>
    </submittedName>
</protein>
<reference evidence="5 6" key="1">
    <citation type="submission" date="2017-04" db="EMBL/GenBank/DDBJ databases">
        <authorList>
            <person name="Afonso C.L."/>
            <person name="Miller P.J."/>
            <person name="Scott M.A."/>
            <person name="Spackman E."/>
            <person name="Goraichik I."/>
            <person name="Dimitrov K.M."/>
            <person name="Suarez D.L."/>
            <person name="Swayne D.E."/>
        </authorList>
    </citation>
    <scope>NUCLEOTIDE SEQUENCE [LARGE SCALE GENOMIC DNA]</scope>
    <source>
        <strain evidence="5 6">DSM 3385</strain>
    </source>
</reference>
<dbReference type="SMART" id="SM00382">
    <property type="entry name" value="AAA"/>
    <property type="match status" value="1"/>
</dbReference>
<dbReference type="PANTHER" id="PTHR43023">
    <property type="entry name" value="PROTEIN TRIGALACTOSYLDIACYLGLYCEROL 3, CHLOROPLASTIC"/>
    <property type="match status" value="1"/>
</dbReference>
<name>A0A1W1ZMY9_9BACT</name>
<dbReference type="Proteomes" id="UP000192418">
    <property type="component" value="Unassembled WGS sequence"/>
</dbReference>
<keyword evidence="1" id="KW-0813">Transport</keyword>
<dbReference type="InterPro" id="IPR027417">
    <property type="entry name" value="P-loop_NTPase"/>
</dbReference>
<gene>
    <name evidence="5" type="ORF">SAMN02746065_10346</name>
</gene>
<dbReference type="Gene3D" id="3.40.50.300">
    <property type="entry name" value="P-loop containing nucleotide triphosphate hydrolases"/>
    <property type="match status" value="1"/>
</dbReference>
<evidence type="ECO:0000259" key="4">
    <source>
        <dbReference type="PROSITE" id="PS50893"/>
    </source>
</evidence>
<evidence type="ECO:0000313" key="5">
    <source>
        <dbReference type="EMBL" id="SMC49776.1"/>
    </source>
</evidence>
<dbReference type="OrthoDB" id="9802264at2"/>
<organism evidence="5 6">
    <name type="scientific">Desulfocicer vacuolatum DSM 3385</name>
    <dbReference type="NCBI Taxonomy" id="1121400"/>
    <lineage>
        <taxon>Bacteria</taxon>
        <taxon>Pseudomonadati</taxon>
        <taxon>Thermodesulfobacteriota</taxon>
        <taxon>Desulfobacteria</taxon>
        <taxon>Desulfobacterales</taxon>
        <taxon>Desulfobacteraceae</taxon>
        <taxon>Desulfocicer</taxon>
    </lineage>
</organism>
<dbReference type="PROSITE" id="PS50893">
    <property type="entry name" value="ABC_TRANSPORTER_2"/>
    <property type="match status" value="1"/>
</dbReference>
<feature type="domain" description="ABC transporter" evidence="4">
    <location>
        <begin position="6"/>
        <end position="242"/>
    </location>
</feature>
<dbReference type="AlphaFoldDB" id="A0A1W1ZMY9"/>
<dbReference type="InterPro" id="IPR003439">
    <property type="entry name" value="ABC_transporter-like_ATP-bd"/>
</dbReference>
<evidence type="ECO:0000256" key="1">
    <source>
        <dbReference type="ARBA" id="ARBA00022448"/>
    </source>
</evidence>
<evidence type="ECO:0000256" key="3">
    <source>
        <dbReference type="ARBA" id="ARBA00022840"/>
    </source>
</evidence>
<dbReference type="STRING" id="1121400.SAMN02746065_10346"/>